<keyword evidence="1" id="KW-0472">Membrane</keyword>
<organism evidence="2 3">
    <name type="scientific">Bifidobacterium aquikefiri</name>
    <dbReference type="NCBI Taxonomy" id="1653207"/>
    <lineage>
        <taxon>Bacteria</taxon>
        <taxon>Bacillati</taxon>
        <taxon>Actinomycetota</taxon>
        <taxon>Actinomycetes</taxon>
        <taxon>Bifidobacteriales</taxon>
        <taxon>Bifidobacteriaceae</taxon>
        <taxon>Bifidobacterium</taxon>
    </lineage>
</organism>
<feature type="transmembrane region" description="Helical" evidence="1">
    <location>
        <begin position="80"/>
        <end position="104"/>
    </location>
</feature>
<gene>
    <name evidence="2" type="ORF">BAQU_1852</name>
</gene>
<feature type="transmembrane region" description="Helical" evidence="1">
    <location>
        <begin position="172"/>
        <end position="194"/>
    </location>
</feature>
<feature type="transmembrane region" description="Helical" evidence="1">
    <location>
        <begin position="264"/>
        <end position="284"/>
    </location>
</feature>
<evidence type="ECO:0000313" key="3">
    <source>
        <dbReference type="Proteomes" id="UP000216451"/>
    </source>
</evidence>
<dbReference type="RefSeq" id="WP_094695033.1">
    <property type="nucleotide sequence ID" value="NZ_JBDNSG010000001.1"/>
</dbReference>
<keyword evidence="1" id="KW-1133">Transmembrane helix</keyword>
<dbReference type="AlphaFoldDB" id="A0A261G104"/>
<name>A0A261G104_9BIFI</name>
<sequence length="290" mass="30386">MSISIATSPKTTSHLGTTTILPLVGHTRLTWQGLITSEWIKMRTRVSTYWLGGIGIIMMIAMAVTSAIQSIGGNVSASSVMTMATGGVVGAQFCAMLLGVFAISDEYHTGQIRTTFNAVPKRIPVLAAKATTVAIASFILTFASITVSLIVAHILSGRGLSFGYFTLDILRMYIGAPLYMAFITIISLMVGAVIRKSTGSISVILLILWALPGSAVMLPASIAGIVAAFMPSTVGSALYGSSSGGSDQVFSAITPQSSITLAPWLAFIILIAYAAIFAAIAIQVTKRRDV</sequence>
<protein>
    <submittedName>
        <fullName evidence="2">ABC transporter permease</fullName>
    </submittedName>
</protein>
<reference evidence="2 3" key="1">
    <citation type="journal article" date="2017" name="BMC Genomics">
        <title>Comparative genomic and phylogenomic analyses of the Bifidobacteriaceae family.</title>
        <authorList>
            <person name="Lugli G.A."/>
            <person name="Milani C."/>
            <person name="Turroni F."/>
            <person name="Duranti S."/>
            <person name="Mancabelli L."/>
            <person name="Mangifesta M."/>
            <person name="Ferrario C."/>
            <person name="Modesto M."/>
            <person name="Mattarelli P."/>
            <person name="Jiri K."/>
            <person name="van Sinderen D."/>
            <person name="Ventura M."/>
        </authorList>
    </citation>
    <scope>NUCLEOTIDE SEQUENCE [LARGE SCALE GENOMIC DNA]</scope>
    <source>
        <strain evidence="2 3">LMG 28769</strain>
    </source>
</reference>
<feature type="transmembrane region" description="Helical" evidence="1">
    <location>
        <begin position="125"/>
        <end position="152"/>
    </location>
</feature>
<dbReference type="OrthoDB" id="3297477at2"/>
<accession>A0A261G104</accession>
<proteinExistence type="predicted"/>
<dbReference type="GeneID" id="98296499"/>
<evidence type="ECO:0000256" key="1">
    <source>
        <dbReference type="SAM" id="Phobius"/>
    </source>
</evidence>
<keyword evidence="3" id="KW-1185">Reference proteome</keyword>
<evidence type="ECO:0000313" key="2">
    <source>
        <dbReference type="EMBL" id="OZG65112.1"/>
    </source>
</evidence>
<comment type="caution">
    <text evidence="2">The sequence shown here is derived from an EMBL/GenBank/DDBJ whole genome shotgun (WGS) entry which is preliminary data.</text>
</comment>
<feature type="transmembrane region" description="Helical" evidence="1">
    <location>
        <begin position="49"/>
        <end position="68"/>
    </location>
</feature>
<dbReference type="EMBL" id="MWXA01000009">
    <property type="protein sequence ID" value="OZG65112.1"/>
    <property type="molecule type" value="Genomic_DNA"/>
</dbReference>
<keyword evidence="1" id="KW-0812">Transmembrane</keyword>
<dbReference type="Proteomes" id="UP000216451">
    <property type="component" value="Unassembled WGS sequence"/>
</dbReference>
<feature type="transmembrane region" description="Helical" evidence="1">
    <location>
        <begin position="206"/>
        <end position="230"/>
    </location>
</feature>